<dbReference type="PANTHER" id="PTHR47942">
    <property type="entry name" value="TETRATRICOPEPTIDE REPEAT (TPR)-LIKE SUPERFAMILY PROTEIN-RELATED"/>
    <property type="match status" value="1"/>
</dbReference>
<dbReference type="AlphaFoldDB" id="A0A8J9TGW5"/>
<dbReference type="InterPro" id="IPR002885">
    <property type="entry name" value="PPR_rpt"/>
</dbReference>
<evidence type="ECO:0000256" key="2">
    <source>
        <dbReference type="PROSITE-ProRule" id="PRU00708"/>
    </source>
</evidence>
<dbReference type="InterPro" id="IPR011990">
    <property type="entry name" value="TPR-like_helical_dom_sf"/>
</dbReference>
<evidence type="ECO:0008006" key="5">
    <source>
        <dbReference type="Google" id="ProtNLM"/>
    </source>
</evidence>
<feature type="repeat" description="PPR" evidence="2">
    <location>
        <begin position="671"/>
        <end position="706"/>
    </location>
</feature>
<dbReference type="Gene3D" id="1.25.40.10">
    <property type="entry name" value="Tetratricopeptide repeat domain"/>
    <property type="match status" value="4"/>
</dbReference>
<sequence length="1040" mass="118442">MRNLQWTIVLQLELRCRSFCSNRRIPAFLLVQWYKYYVTDTFSTKAVFPNTLTTSRIQGDPDNGRQDSVMGERVASQKFGGMVHFVQKLPTISSPTQTGLRSAFLYWLSKPTRRVASKRNLPELPLNFAQKILDYCVDQNDPALIEYVVDNPGVSCNGGFDRLIYLYLEPLQGTGAQLRGHKYRKSLERSPEQTIDMLAKASAVRALADRLHRDPRYPNIVPDLTTCESTLYLWSKRSQFLANNNPSWRDSVAQSKADLAFGGKSNSQECIDAMKEFVFQRKQSIHGPQPDTVMYSILLTAISQGKHFDAADEAFSLLKELELDDSVKKTIHLYTAVLLAYRSEVTHSTRAQEKAIELWNHMRSMDDPTISRNPIAAGIMMSMFAKVGKAEEAQKLLDEMEASAKEKSEYPTRIHYNTLLHALTKAQLDDATIRAEKILQRMESLAINNLRDTFPDRISYTSALNVFLQNGGTDCIEKAEAVLDNLEESSGRNLRPDKMTYSRFMQSLSMRRGREVDTQIKESFCIKIEEVLQRWRRRSESDVTVKPPDLEAYKLCLHAWATSYSTLSPERGMLLFNEIESRYQAGQRNLRPDVYTFESVLHCLSIKVDEASVRLSESLLRKLDEYNISQTGCMVKYYIGLVARQNVQKAATILNELEDNFASGASSLRPNEQIYNAVIRGFCVREDGALEAQRLLDRMKRLALLPGRTDMTPSAVVYSSLIEAWAKSGRKDAVDHIEALFAEVCDRMIPNHFVYATYQNAISRSNLPDAPERVEAILTKMQEDYEQGRNKLGRPDANNFAAVISCWSFSRHKEAAERAEAILNRMESLYLHSLKYAHLRPTARCFKGAIAAWAMSGHPDGGKRALVLLDRMSIASRGQNIVHLRPSRACYDYCIVAIGRSKDSNRARKSLDLLKRMQRDVREGYRHSQPGISTMENILEVCNTYAHALANEREEALEVAEKAIDLFAEADGEVRDMVNVYTRYVWVLRQLVQTCEKRDEVVHNVRKKWPEHILSASDVNKALHNFETSELPTELKSVED</sequence>
<reference evidence="4" key="1">
    <citation type="submission" date="2022-02" db="EMBL/GenBank/DDBJ databases">
        <authorList>
            <person name="Giguere J D."/>
        </authorList>
    </citation>
    <scope>NUCLEOTIDE SEQUENCE</scope>
    <source>
        <strain evidence="4">CCAP 1055/1</strain>
    </source>
</reference>
<evidence type="ECO:0000313" key="4">
    <source>
        <dbReference type="EMBL" id="CAG9279789.1"/>
    </source>
</evidence>
<feature type="repeat" description="PPR" evidence="2">
    <location>
        <begin position="373"/>
        <end position="407"/>
    </location>
</feature>
<accession>A0A8J9TGW5</accession>
<keyword evidence="1" id="KW-0677">Repeat</keyword>
<dbReference type="PANTHER" id="PTHR47942:SF63">
    <property type="entry name" value="PENTATRICOPEPTIDE REPEAT-CONTAINING PROTEIN"/>
    <property type="match status" value="1"/>
</dbReference>
<dbReference type="EMBL" id="OU594953">
    <property type="protein sequence ID" value="CAG9279789.1"/>
    <property type="molecule type" value="Genomic_DNA"/>
</dbReference>
<dbReference type="Proteomes" id="UP000836788">
    <property type="component" value="Chromosome 12"/>
</dbReference>
<evidence type="ECO:0000256" key="3">
    <source>
        <dbReference type="SAM" id="Coils"/>
    </source>
</evidence>
<keyword evidence="3" id="KW-0175">Coiled coil</keyword>
<organism evidence="4">
    <name type="scientific">Phaeodactylum tricornutum</name>
    <name type="common">Diatom</name>
    <dbReference type="NCBI Taxonomy" id="2850"/>
    <lineage>
        <taxon>Eukaryota</taxon>
        <taxon>Sar</taxon>
        <taxon>Stramenopiles</taxon>
        <taxon>Ochrophyta</taxon>
        <taxon>Bacillariophyta</taxon>
        <taxon>Bacillariophyceae</taxon>
        <taxon>Bacillariophycidae</taxon>
        <taxon>Naviculales</taxon>
        <taxon>Phaeodactylaceae</taxon>
        <taxon>Phaeodactylum</taxon>
    </lineage>
</organism>
<feature type="coiled-coil region" evidence="3">
    <location>
        <begin position="390"/>
        <end position="448"/>
    </location>
</feature>
<gene>
    <name evidence="4" type="ORF">PTTT1_LOCUS11209</name>
</gene>
<proteinExistence type="predicted"/>
<evidence type="ECO:0000256" key="1">
    <source>
        <dbReference type="ARBA" id="ARBA00022737"/>
    </source>
</evidence>
<protein>
    <recommendedName>
        <fullName evidence="5">Pentacotripeptide-repeat region of PRORP domain-containing protein</fullName>
    </recommendedName>
</protein>
<dbReference type="Pfam" id="PF01535">
    <property type="entry name" value="PPR"/>
    <property type="match status" value="1"/>
</dbReference>
<dbReference type="InterPro" id="IPR051222">
    <property type="entry name" value="PPR/CCM1_RNA-binding"/>
</dbReference>
<dbReference type="PROSITE" id="PS51375">
    <property type="entry name" value="PPR"/>
    <property type="match status" value="2"/>
</dbReference>
<name>A0A8J9TGW5_PHATR</name>